<dbReference type="RefSeq" id="XP_052739242.1">
    <property type="nucleotide sequence ID" value="XM_052883282.1"/>
</dbReference>
<accession>A0ABM3LJJ6</accession>
<feature type="coiled-coil region" evidence="1">
    <location>
        <begin position="151"/>
        <end position="227"/>
    </location>
</feature>
<dbReference type="RefSeq" id="XP_052739241.1">
    <property type="nucleotide sequence ID" value="XM_052883281.1"/>
</dbReference>
<evidence type="ECO:0000256" key="1">
    <source>
        <dbReference type="SAM" id="Coils"/>
    </source>
</evidence>
<proteinExistence type="predicted"/>
<evidence type="ECO:0000313" key="4">
    <source>
        <dbReference type="RefSeq" id="XP_052739242.1"/>
    </source>
</evidence>
<sequence>MRNIFQCVVRGNQLVLDAIAELHLAADGALGLLVARVDVPVVHIHDVHLRYAEEVALQNQTVVEQEIKTLIADNQKLSQQVGALLKEKLHFAQTAHENSNSQELEELRRQVALLTKERDSLHVLWQTSQKTIDALDIELKTYQIYDDNRGNQKATDVKRDLELKLETALSDYIELESKYKRVHSDYNTLEAELKSKVKDIASYKERGKELEEEIAEVKKSLEEHKINLSSELKSREDIKSQLLLCQKECVDRVKKEAEAKSKVAEALQLFDLVSAQKNEAYKKIAEVTAELSTLRQTLANVQRDVEDSYRREIKEVKDNYNEKVSDMLTHIRNLDGELVEKGLLLNKALREIKILQTTNESYVKQQQNDLKAKDPKLALAEQRLEAMYHELVSSERRNIQLVCEKQCLTMDIQRIQDEHTRDRKRRDWEEQLLKTQIDEMKLQVDHLQKSLNETHEMIGKLQSMLSSRTELSQKMVSTKEEELMELNKHLENQMELNKKWKESYVDMTEKLKKKLDHLDKENRDLRNQLNMSVISSSSNHENSG</sequence>
<evidence type="ECO:0000313" key="3">
    <source>
        <dbReference type="RefSeq" id="XP_052739241.1"/>
    </source>
</evidence>
<feature type="coiled-coil region" evidence="1">
    <location>
        <begin position="345"/>
        <end position="397"/>
    </location>
</feature>
<keyword evidence="1" id="KW-0175">Coiled coil</keyword>
<feature type="coiled-coil region" evidence="1">
    <location>
        <begin position="67"/>
        <end position="124"/>
    </location>
</feature>
<evidence type="ECO:0000313" key="2">
    <source>
        <dbReference type="Proteomes" id="UP001652582"/>
    </source>
</evidence>
<keyword evidence="2" id="KW-1185">Reference proteome</keyword>
<dbReference type="GeneID" id="112047753"/>
<dbReference type="Proteomes" id="UP001652582">
    <property type="component" value="Chromosome 8"/>
</dbReference>
<organism evidence="2 3">
    <name type="scientific">Bicyclus anynana</name>
    <name type="common">Squinting bush brown butterfly</name>
    <dbReference type="NCBI Taxonomy" id="110368"/>
    <lineage>
        <taxon>Eukaryota</taxon>
        <taxon>Metazoa</taxon>
        <taxon>Ecdysozoa</taxon>
        <taxon>Arthropoda</taxon>
        <taxon>Hexapoda</taxon>
        <taxon>Insecta</taxon>
        <taxon>Pterygota</taxon>
        <taxon>Neoptera</taxon>
        <taxon>Endopterygota</taxon>
        <taxon>Lepidoptera</taxon>
        <taxon>Glossata</taxon>
        <taxon>Ditrysia</taxon>
        <taxon>Papilionoidea</taxon>
        <taxon>Nymphalidae</taxon>
        <taxon>Satyrinae</taxon>
        <taxon>Satyrini</taxon>
        <taxon>Mycalesina</taxon>
        <taxon>Bicyclus</taxon>
    </lineage>
</organism>
<name>A0ABM3LJJ6_BICAN</name>
<feature type="coiled-coil region" evidence="1">
    <location>
        <begin position="430"/>
        <end position="528"/>
    </location>
</feature>
<feature type="coiled-coil region" evidence="1">
    <location>
        <begin position="277"/>
        <end position="304"/>
    </location>
</feature>
<protein>
    <submittedName>
        <fullName evidence="3 4">Centrosomal protein of 128 kDa isoform X1</fullName>
    </submittedName>
</protein>
<gene>
    <name evidence="3 4" type="primary">LOC112047753</name>
</gene>
<reference evidence="3 4" key="1">
    <citation type="submission" date="2025-05" db="UniProtKB">
        <authorList>
            <consortium name="RefSeq"/>
        </authorList>
    </citation>
    <scope>IDENTIFICATION</scope>
</reference>